<accession>A0ABR1JS75</accession>
<keyword evidence="6" id="KW-1185">Reference proteome</keyword>
<feature type="domain" description="FAM192A/Fyv6 N-terminal" evidence="4">
    <location>
        <begin position="16"/>
        <end position="120"/>
    </location>
</feature>
<evidence type="ECO:0000256" key="1">
    <source>
        <dbReference type="ARBA" id="ARBA00004123"/>
    </source>
</evidence>
<feature type="region of interest" description="Disordered" evidence="3">
    <location>
        <begin position="1"/>
        <end position="28"/>
    </location>
</feature>
<feature type="compositionally biased region" description="Pro residues" evidence="3">
    <location>
        <begin position="131"/>
        <end position="146"/>
    </location>
</feature>
<dbReference type="EMBL" id="JBANRG010000006">
    <property type="protein sequence ID" value="KAK7465669.1"/>
    <property type="molecule type" value="Genomic_DNA"/>
</dbReference>
<evidence type="ECO:0000313" key="6">
    <source>
        <dbReference type="Proteomes" id="UP001498398"/>
    </source>
</evidence>
<dbReference type="InterPro" id="IPR039845">
    <property type="entry name" value="FAM192A"/>
</dbReference>
<feature type="compositionally biased region" description="Basic and acidic residues" evidence="3">
    <location>
        <begin position="173"/>
        <end position="201"/>
    </location>
</feature>
<name>A0ABR1JS75_9AGAR</name>
<dbReference type="Pfam" id="PF10187">
    <property type="entry name" value="FAM192A_Fyv6_N"/>
    <property type="match status" value="1"/>
</dbReference>
<dbReference type="InterPro" id="IPR019331">
    <property type="entry name" value="FAM192A/Fyv6_N"/>
</dbReference>
<proteinExistence type="predicted"/>
<evidence type="ECO:0000256" key="3">
    <source>
        <dbReference type="SAM" id="MobiDB-lite"/>
    </source>
</evidence>
<feature type="compositionally biased region" description="Basic and acidic residues" evidence="3">
    <location>
        <begin position="96"/>
        <end position="120"/>
    </location>
</feature>
<feature type="compositionally biased region" description="Basic residues" evidence="3">
    <location>
        <begin position="152"/>
        <end position="168"/>
    </location>
</feature>
<keyword evidence="2" id="KW-0539">Nucleus</keyword>
<comment type="subcellular location">
    <subcellularLocation>
        <location evidence="1">Nucleus</location>
    </subcellularLocation>
</comment>
<dbReference type="Proteomes" id="UP001498398">
    <property type="component" value="Unassembled WGS sequence"/>
</dbReference>
<comment type="caution">
    <text evidence="5">The sequence shown here is derived from an EMBL/GenBank/DDBJ whole genome shotgun (WGS) entry which is preliminary data.</text>
</comment>
<feature type="region of interest" description="Disordered" evidence="3">
    <location>
        <begin position="95"/>
        <end position="201"/>
    </location>
</feature>
<reference evidence="5 6" key="1">
    <citation type="submission" date="2024-01" db="EMBL/GenBank/DDBJ databases">
        <title>A draft genome for the cacao thread blight pathogen Marasmiellus scandens.</title>
        <authorList>
            <person name="Baruah I.K."/>
            <person name="Leung J."/>
            <person name="Bukari Y."/>
            <person name="Amoako-Attah I."/>
            <person name="Meinhardt L.W."/>
            <person name="Bailey B.A."/>
            <person name="Cohen S.P."/>
        </authorList>
    </citation>
    <scope>NUCLEOTIDE SEQUENCE [LARGE SCALE GENOMIC DNA]</scope>
    <source>
        <strain evidence="5 6">GH-19</strain>
    </source>
</reference>
<protein>
    <recommendedName>
        <fullName evidence="4">FAM192A/Fyv6 N-terminal domain-containing protein</fullName>
    </recommendedName>
</protein>
<evidence type="ECO:0000313" key="5">
    <source>
        <dbReference type="EMBL" id="KAK7465669.1"/>
    </source>
</evidence>
<evidence type="ECO:0000259" key="4">
    <source>
        <dbReference type="Pfam" id="PF10187"/>
    </source>
</evidence>
<feature type="region of interest" description="Disordered" evidence="3">
    <location>
        <begin position="37"/>
        <end position="56"/>
    </location>
</feature>
<organism evidence="5 6">
    <name type="scientific">Marasmiellus scandens</name>
    <dbReference type="NCBI Taxonomy" id="2682957"/>
    <lineage>
        <taxon>Eukaryota</taxon>
        <taxon>Fungi</taxon>
        <taxon>Dikarya</taxon>
        <taxon>Basidiomycota</taxon>
        <taxon>Agaricomycotina</taxon>
        <taxon>Agaricomycetes</taxon>
        <taxon>Agaricomycetidae</taxon>
        <taxon>Agaricales</taxon>
        <taxon>Marasmiineae</taxon>
        <taxon>Omphalotaceae</taxon>
        <taxon>Marasmiellus</taxon>
    </lineage>
</organism>
<sequence length="201" mass="22684">MDDIPSLSNRSVGSRFITSDEVESARARRDEQWKAAYARLGQEPPPPQQEDSYDGRSLAEKLAANKIAKQEEWEERTKLANQFRALEEDEIMFLDSVREKQETEERERRQKDGEEVKNFKEAVAARTQASNPPPNSSASSKPPPPKTAAAKKDKKPLKGVVVKRKTKPPSKTTDAKPEKEATEKKESDDAPAPKRRRISES</sequence>
<dbReference type="PANTHER" id="PTHR13495:SF0">
    <property type="entry name" value="PSME3-INTERACTING PROTEIN"/>
    <property type="match status" value="1"/>
</dbReference>
<evidence type="ECO:0000256" key="2">
    <source>
        <dbReference type="ARBA" id="ARBA00023242"/>
    </source>
</evidence>
<feature type="compositionally biased region" description="Polar residues" evidence="3">
    <location>
        <begin position="1"/>
        <end position="12"/>
    </location>
</feature>
<dbReference type="PANTHER" id="PTHR13495">
    <property type="entry name" value="NEFA-INTERACTING NUCLEAR PROTEIN NIP30"/>
    <property type="match status" value="1"/>
</dbReference>
<gene>
    <name evidence="5" type="ORF">VKT23_005641</name>
</gene>